<dbReference type="AlphaFoldDB" id="A0A1F4U3M4"/>
<gene>
    <name evidence="2" type="ORF">A2438_08475</name>
</gene>
<dbReference type="InterPro" id="IPR015424">
    <property type="entry name" value="PyrdxlP-dep_Trfase"/>
</dbReference>
<dbReference type="Pfam" id="PF00155">
    <property type="entry name" value="Aminotran_1_2"/>
    <property type="match status" value="1"/>
</dbReference>
<dbReference type="InterPro" id="IPR015422">
    <property type="entry name" value="PyrdxlP-dep_Trfase_small"/>
</dbReference>
<protein>
    <recommendedName>
        <fullName evidence="1">Aminotransferase class I/classII large domain-containing protein</fullName>
    </recommendedName>
</protein>
<evidence type="ECO:0000313" key="3">
    <source>
        <dbReference type="Proteomes" id="UP000179242"/>
    </source>
</evidence>
<accession>A0A1F4U3M4</accession>
<proteinExistence type="predicted"/>
<name>A0A1F4U3M4_UNCSA</name>
<dbReference type="SUPFAM" id="SSF53383">
    <property type="entry name" value="PLP-dependent transferases"/>
    <property type="match status" value="1"/>
</dbReference>
<reference evidence="2 3" key="1">
    <citation type="journal article" date="2016" name="Nat. Commun.">
        <title>Thousands of microbial genomes shed light on interconnected biogeochemical processes in an aquifer system.</title>
        <authorList>
            <person name="Anantharaman K."/>
            <person name="Brown C.T."/>
            <person name="Hug L.A."/>
            <person name="Sharon I."/>
            <person name="Castelle C.J."/>
            <person name="Probst A.J."/>
            <person name="Thomas B.C."/>
            <person name="Singh A."/>
            <person name="Wilkins M.J."/>
            <person name="Karaoz U."/>
            <person name="Brodie E.L."/>
            <person name="Williams K.H."/>
            <person name="Hubbard S.S."/>
            <person name="Banfield J.F."/>
        </authorList>
    </citation>
    <scope>NUCLEOTIDE SEQUENCE [LARGE SCALE GENOMIC DNA]</scope>
</reference>
<dbReference type="GO" id="GO:0030170">
    <property type="term" value="F:pyridoxal phosphate binding"/>
    <property type="evidence" value="ECO:0007669"/>
    <property type="project" value="InterPro"/>
</dbReference>
<dbReference type="InterPro" id="IPR015421">
    <property type="entry name" value="PyrdxlP-dep_Trfase_major"/>
</dbReference>
<evidence type="ECO:0000259" key="1">
    <source>
        <dbReference type="Pfam" id="PF00155"/>
    </source>
</evidence>
<comment type="caution">
    <text evidence="2">The sequence shown here is derived from an EMBL/GenBank/DDBJ whole genome shotgun (WGS) entry which is preliminary data.</text>
</comment>
<dbReference type="Proteomes" id="UP000179242">
    <property type="component" value="Unassembled WGS sequence"/>
</dbReference>
<evidence type="ECO:0000313" key="2">
    <source>
        <dbReference type="EMBL" id="OGC39575.1"/>
    </source>
</evidence>
<sequence>MESFTLLRQKGVSSIYVRKGEYEGYKAVAETRGIGIVEVERKTDPASVAPGYWYLSNPSAINGNIIPEEEIEAVCEAGHQVFYDLAYLDSTRPHEFDVRHPNIFAAVVSFSKTYGMFYDRIGAVFSREPIPSLYGTRWFYNPEAVLKANAVLGSLQPNELYSVYRPGQEAIIDEINREYGLGMRPSDTFLLGHLTADDAKKLNAEQLALIARHKRADSYRFCLTPYYLERDPEEREMLLKWRDYLLAEAEGILTPQQMDELKKMIKGVLEQ</sequence>
<feature type="domain" description="Aminotransferase class I/classII large" evidence="1">
    <location>
        <begin position="13"/>
        <end position="129"/>
    </location>
</feature>
<dbReference type="Gene3D" id="3.40.640.10">
    <property type="entry name" value="Type I PLP-dependent aspartate aminotransferase-like (Major domain)"/>
    <property type="match status" value="1"/>
</dbReference>
<dbReference type="EMBL" id="MEUJ01000008">
    <property type="protein sequence ID" value="OGC39575.1"/>
    <property type="molecule type" value="Genomic_DNA"/>
</dbReference>
<dbReference type="InterPro" id="IPR004839">
    <property type="entry name" value="Aminotransferase_I/II_large"/>
</dbReference>
<dbReference type="Gene3D" id="3.90.1150.10">
    <property type="entry name" value="Aspartate Aminotransferase, domain 1"/>
    <property type="match status" value="1"/>
</dbReference>
<organism evidence="2 3">
    <name type="scientific">candidate division WOR-1 bacterium RIFOXYC2_FULL_46_14</name>
    <dbReference type="NCBI Taxonomy" id="1802587"/>
    <lineage>
        <taxon>Bacteria</taxon>
        <taxon>Bacillati</taxon>
        <taxon>Saganbacteria</taxon>
    </lineage>
</organism>